<dbReference type="RefSeq" id="WP_054876938.1">
    <property type="nucleotide sequence ID" value="NZ_LKET01000068.1"/>
</dbReference>
<dbReference type="STRING" id="36849.OXPF_39850"/>
<evidence type="ECO:0000256" key="2">
    <source>
        <dbReference type="SAM" id="MobiDB-lite"/>
    </source>
</evidence>
<organism evidence="3 4">
    <name type="scientific">Oxobacter pfennigii</name>
    <dbReference type="NCBI Taxonomy" id="36849"/>
    <lineage>
        <taxon>Bacteria</taxon>
        <taxon>Bacillati</taxon>
        <taxon>Bacillota</taxon>
        <taxon>Clostridia</taxon>
        <taxon>Eubacteriales</taxon>
        <taxon>Clostridiaceae</taxon>
        <taxon>Oxobacter</taxon>
    </lineage>
</organism>
<evidence type="ECO:0000313" key="4">
    <source>
        <dbReference type="Proteomes" id="UP000050326"/>
    </source>
</evidence>
<comment type="caution">
    <text evidence="3">The sequence shown here is derived from an EMBL/GenBank/DDBJ whole genome shotgun (WGS) entry which is preliminary data.</text>
</comment>
<dbReference type="AlphaFoldDB" id="A0A0P8Y6Z2"/>
<accession>A0A0P8Y6Z2</accession>
<evidence type="ECO:0000256" key="1">
    <source>
        <dbReference type="ARBA" id="ARBA00003863"/>
    </source>
</evidence>
<keyword evidence="4" id="KW-1185">Reference proteome</keyword>
<comment type="function">
    <text evidence="1">SASP are bound to spore DNA. They are double-stranded DNA-binding proteins that cause DNA to change to an a-like conformation. They protect the DNA backbone from chemical and enzymatic cleavage and are thus involved in dormant spore's high resistance to UV light.</text>
</comment>
<dbReference type="Pfam" id="PF00269">
    <property type="entry name" value="SASP"/>
    <property type="match status" value="1"/>
</dbReference>
<protein>
    <submittedName>
        <fullName evidence="3">Small, acid-soluble spore protein, alpha/beta type</fullName>
    </submittedName>
</protein>
<sequence length="95" mass="11074">MRYYDFLDAKLVKKTPFKKVIKAKIKSNRPLSEEEIAREKQKYEIAKELGLDDKVRQLGWSGLTASETGRIGGIMTRRNKERRDDDMKSGNIPTW</sequence>
<dbReference type="Proteomes" id="UP000050326">
    <property type="component" value="Unassembled WGS sequence"/>
</dbReference>
<dbReference type="GO" id="GO:0003690">
    <property type="term" value="F:double-stranded DNA binding"/>
    <property type="evidence" value="ECO:0007669"/>
    <property type="project" value="InterPro"/>
</dbReference>
<dbReference type="InterPro" id="IPR001448">
    <property type="entry name" value="SASP_alpha/beta-type"/>
</dbReference>
<dbReference type="InterPro" id="IPR038300">
    <property type="entry name" value="SASP_sf_alpha/beta"/>
</dbReference>
<dbReference type="EMBL" id="LKET01000068">
    <property type="protein sequence ID" value="KPU42201.1"/>
    <property type="molecule type" value="Genomic_DNA"/>
</dbReference>
<gene>
    <name evidence="3" type="ORF">OXPF_39850</name>
</gene>
<proteinExistence type="predicted"/>
<reference evidence="3 4" key="1">
    <citation type="submission" date="2015-09" db="EMBL/GenBank/DDBJ databases">
        <title>Genome sequence of Oxobacter pfennigii DSM 3222.</title>
        <authorList>
            <person name="Poehlein A."/>
            <person name="Bengelsdorf F.R."/>
            <person name="Schiel-Bengelsdorf B."/>
            <person name="Duerre P."/>
            <person name="Daniel R."/>
        </authorList>
    </citation>
    <scope>NUCLEOTIDE SEQUENCE [LARGE SCALE GENOMIC DNA]</scope>
    <source>
        <strain evidence="3 4">DSM 3222</strain>
    </source>
</reference>
<dbReference type="Gene3D" id="6.10.10.80">
    <property type="entry name" value="Small, acid-soluble spore protein, alpha/beta type-like"/>
    <property type="match status" value="1"/>
</dbReference>
<name>A0A0P8Y6Z2_9CLOT</name>
<dbReference type="GO" id="GO:0006265">
    <property type="term" value="P:DNA topological change"/>
    <property type="evidence" value="ECO:0007669"/>
    <property type="project" value="InterPro"/>
</dbReference>
<evidence type="ECO:0000313" key="3">
    <source>
        <dbReference type="EMBL" id="KPU42201.1"/>
    </source>
</evidence>
<dbReference type="OrthoDB" id="1708261at2"/>
<feature type="region of interest" description="Disordered" evidence="2">
    <location>
        <begin position="71"/>
        <end position="95"/>
    </location>
</feature>